<evidence type="ECO:0000313" key="11">
    <source>
        <dbReference type="EMBL" id="AQQ79857.1"/>
    </source>
</evidence>
<dbReference type="GO" id="GO:0003954">
    <property type="term" value="F:NADH dehydrogenase activity"/>
    <property type="evidence" value="ECO:0007669"/>
    <property type="project" value="TreeGrafter"/>
</dbReference>
<keyword evidence="8" id="KW-0520">NAD</keyword>
<dbReference type="GO" id="GO:0016020">
    <property type="term" value="C:membrane"/>
    <property type="evidence" value="ECO:0007669"/>
    <property type="project" value="UniProtKB-SubCell"/>
</dbReference>
<evidence type="ECO:0000256" key="4">
    <source>
        <dbReference type="ARBA" id="ARBA00022692"/>
    </source>
</evidence>
<organism evidence="11">
    <name type="scientific">Pinctada imbricata</name>
    <name type="common">Atlantic pearl-oyster</name>
    <name type="synonym">Pinctada martensii</name>
    <dbReference type="NCBI Taxonomy" id="66713"/>
    <lineage>
        <taxon>Eukaryota</taxon>
        <taxon>Metazoa</taxon>
        <taxon>Spiralia</taxon>
        <taxon>Lophotrochozoa</taxon>
        <taxon>Mollusca</taxon>
        <taxon>Bivalvia</taxon>
        <taxon>Autobranchia</taxon>
        <taxon>Pteriomorphia</taxon>
        <taxon>Pterioida</taxon>
        <taxon>Pterioidea</taxon>
        <taxon>Pteriidae</taxon>
        <taxon>Pinctada</taxon>
    </lineage>
</organism>
<feature type="transmembrane region" description="Helical" evidence="8">
    <location>
        <begin position="146"/>
        <end position="166"/>
    </location>
</feature>
<gene>
    <name evidence="11" type="primary">ND5</name>
</gene>
<keyword evidence="5 8" id="KW-1133">Transmembrane helix</keyword>
<dbReference type="GO" id="GO:0015990">
    <property type="term" value="P:electron transport coupled proton transport"/>
    <property type="evidence" value="ECO:0007669"/>
    <property type="project" value="TreeGrafter"/>
</dbReference>
<dbReference type="EMBL" id="KX669229">
    <property type="protein sequence ID" value="AQQ79857.1"/>
    <property type="molecule type" value="Genomic_DNA"/>
</dbReference>
<feature type="transmembrane region" description="Helical" evidence="8">
    <location>
        <begin position="279"/>
        <end position="299"/>
    </location>
</feature>
<dbReference type="PANTHER" id="PTHR42829">
    <property type="entry name" value="NADH-UBIQUINONE OXIDOREDUCTASE CHAIN 5"/>
    <property type="match status" value="1"/>
</dbReference>
<keyword evidence="4 8" id="KW-0812">Transmembrane</keyword>
<evidence type="ECO:0000256" key="5">
    <source>
        <dbReference type="ARBA" id="ARBA00022989"/>
    </source>
</evidence>
<feature type="transmembrane region" description="Helical" evidence="8">
    <location>
        <begin position="397"/>
        <end position="417"/>
    </location>
</feature>
<feature type="transmembrane region" description="Helical" evidence="8">
    <location>
        <begin position="517"/>
        <end position="535"/>
    </location>
</feature>
<feature type="transmembrane region" description="Helical" evidence="8">
    <location>
        <begin position="352"/>
        <end position="377"/>
    </location>
</feature>
<dbReference type="GO" id="GO:0008137">
    <property type="term" value="F:NADH dehydrogenase (ubiquinone) activity"/>
    <property type="evidence" value="ECO:0007669"/>
    <property type="project" value="UniProtKB-EC"/>
</dbReference>
<feature type="domain" description="NADH:quinone oxidoreductase/Mrp antiporter transmembrane" evidence="9">
    <location>
        <begin position="102"/>
        <end position="364"/>
    </location>
</feature>
<keyword evidence="8 11" id="KW-0496">Mitochondrion</keyword>
<evidence type="ECO:0000256" key="6">
    <source>
        <dbReference type="ARBA" id="ARBA00023136"/>
    </source>
</evidence>
<reference evidence="11" key="1">
    <citation type="submission" date="2016-08" db="EMBL/GenBank/DDBJ databases">
        <authorList>
            <person name="Seilhamer J.J."/>
        </authorList>
    </citation>
    <scope>NUCLEOTIDE SEQUENCE</scope>
</reference>
<feature type="transmembrane region" description="Helical" evidence="8">
    <location>
        <begin position="7"/>
        <end position="31"/>
    </location>
</feature>
<feature type="transmembrane region" description="Helical" evidence="8">
    <location>
        <begin position="250"/>
        <end position="267"/>
    </location>
</feature>
<dbReference type="Pfam" id="PF00361">
    <property type="entry name" value="Proton_antipo_M"/>
    <property type="match status" value="1"/>
</dbReference>
<dbReference type="PRINTS" id="PR01434">
    <property type="entry name" value="NADHDHGNASE5"/>
</dbReference>
<evidence type="ECO:0000256" key="2">
    <source>
        <dbReference type="ARBA" id="ARBA00012944"/>
    </source>
</evidence>
<dbReference type="InterPro" id="IPR001516">
    <property type="entry name" value="Proton_antipo_N"/>
</dbReference>
<accession>A0A343B6L8</accession>
<feature type="transmembrane region" description="Helical" evidence="8">
    <location>
        <begin position="84"/>
        <end position="102"/>
    </location>
</feature>
<protein>
    <recommendedName>
        <fullName evidence="3 8">NADH-ubiquinone oxidoreductase chain 5</fullName>
        <ecNumber evidence="2 8">7.1.1.2</ecNumber>
    </recommendedName>
</protein>
<keyword evidence="8" id="KW-0813">Transport</keyword>
<comment type="function">
    <text evidence="8">Core subunit of the mitochondrial membrane respiratory chain NADH dehydrogenase (Complex I) which catalyzes electron transfer from NADH through the respiratory chain, using ubiquinone as an electron acceptor. Essential for the catalytic activity and assembly of complex I.</text>
</comment>
<dbReference type="AlphaFoldDB" id="A0A343B6L8"/>
<proteinExistence type="inferred from homology"/>
<name>A0A343B6L8_PINIB</name>
<evidence type="ECO:0000256" key="1">
    <source>
        <dbReference type="ARBA" id="ARBA00004141"/>
    </source>
</evidence>
<comment type="catalytic activity">
    <reaction evidence="7 8">
        <text>a ubiquinone + NADH + 5 H(+)(in) = a ubiquinol + NAD(+) + 4 H(+)(out)</text>
        <dbReference type="Rhea" id="RHEA:29091"/>
        <dbReference type="Rhea" id="RHEA-COMP:9565"/>
        <dbReference type="Rhea" id="RHEA-COMP:9566"/>
        <dbReference type="ChEBI" id="CHEBI:15378"/>
        <dbReference type="ChEBI" id="CHEBI:16389"/>
        <dbReference type="ChEBI" id="CHEBI:17976"/>
        <dbReference type="ChEBI" id="CHEBI:57540"/>
        <dbReference type="ChEBI" id="CHEBI:57945"/>
        <dbReference type="EC" id="7.1.1.2"/>
    </reaction>
</comment>
<keyword evidence="6 8" id="KW-0472">Membrane</keyword>
<geneLocation type="mitochondrion" evidence="11"/>
<dbReference type="GO" id="GO:0042773">
    <property type="term" value="P:ATP synthesis coupled electron transport"/>
    <property type="evidence" value="ECO:0007669"/>
    <property type="project" value="InterPro"/>
</dbReference>
<evidence type="ECO:0000259" key="9">
    <source>
        <dbReference type="Pfam" id="PF00361"/>
    </source>
</evidence>
<dbReference type="Pfam" id="PF00662">
    <property type="entry name" value="Proton_antipo_N"/>
    <property type="match status" value="1"/>
</dbReference>
<dbReference type="InterPro" id="IPR003945">
    <property type="entry name" value="NU5C-like"/>
</dbReference>
<feature type="transmembrane region" description="Helical" evidence="8">
    <location>
        <begin position="51"/>
        <end position="72"/>
    </location>
</feature>
<keyword evidence="8" id="KW-0830">Ubiquinone</keyword>
<sequence length="536" mass="57647">MKKLYSAYLGGVSLCVASFFMFGLAGVLSSGSSVAVEWEVGVSSLEFLMDFYSVLFLWVVSLITGSVFMFGSGYMKGDDASRRFFYSVLSFVGAMVAMVLGSNLFTSMVGWDGLGVTSFYLVQYYQNQEAYDASLLTGLSNRVGDVFMVLVVCEGLGVSTSGWYSYGSLTLIMASMTKSAQFPFSAWLPAAMSAPTPVSSLVHSSTLVTAGVYLLIRYGGSEVSDFLLIASLLTMNVAGSSAVFEDDLKKVVALSTLGHLSFMMLALSLGMSDLAMLHCIVHALGKAGMFVCVGCLMSAQAGSQDGRSVNWWFSSLDSSYWGLFLSSVVLTGVPFFSAGVSKEMVLHGCLSAGGSVVVPVLLFLGVFFSFLYTSSLWWSVLSEKVGEVKSEGVEDPLPIMVLVGSLVGGGFVVKGMFFGEVCEMYENGWFGVSGMVGSASACLLSAVEDLKFNKKPFFFESMWLLESVSGQVPSGFMERLSAASIYMEGWSEILYPGSGLYTEFFCWDLASKRSVPVFATLTSGFLITLFMLVVYV</sequence>
<feature type="domain" description="NADH-Ubiquinone oxidoreductase (complex I) chain 5 N-terminal" evidence="10">
    <location>
        <begin position="44"/>
        <end position="85"/>
    </location>
</feature>
<dbReference type="InterPro" id="IPR001750">
    <property type="entry name" value="ND/Mrp_TM"/>
</dbReference>
<evidence type="ECO:0000256" key="3">
    <source>
        <dbReference type="ARBA" id="ARBA00021096"/>
    </source>
</evidence>
<dbReference type="PANTHER" id="PTHR42829:SF2">
    <property type="entry name" value="NADH-UBIQUINONE OXIDOREDUCTASE CHAIN 5"/>
    <property type="match status" value="1"/>
</dbReference>
<dbReference type="EC" id="7.1.1.2" evidence="2 8"/>
<feature type="transmembrane region" description="Helical" evidence="8">
    <location>
        <begin position="319"/>
        <end position="340"/>
    </location>
</feature>
<feature type="transmembrane region" description="Helical" evidence="8">
    <location>
        <begin position="429"/>
        <end position="447"/>
    </location>
</feature>
<comment type="subcellular location">
    <subcellularLocation>
        <location evidence="1">Membrane</location>
        <topology evidence="1">Multi-pass membrane protein</topology>
    </subcellularLocation>
</comment>
<evidence type="ECO:0000256" key="8">
    <source>
        <dbReference type="RuleBase" id="RU003404"/>
    </source>
</evidence>
<evidence type="ECO:0000259" key="10">
    <source>
        <dbReference type="Pfam" id="PF00662"/>
    </source>
</evidence>
<comment type="similarity">
    <text evidence="8">Belongs to the complex I subunit 5 family.</text>
</comment>
<evidence type="ECO:0000256" key="7">
    <source>
        <dbReference type="ARBA" id="ARBA00049551"/>
    </source>
</evidence>